<dbReference type="Proteomes" id="UP000034954">
    <property type="component" value="Unassembled WGS sequence"/>
</dbReference>
<protein>
    <submittedName>
        <fullName evidence="2">Glycosyltransferase family 2</fullName>
        <ecNumber evidence="2">2.4.1.-</ecNumber>
    </submittedName>
</protein>
<dbReference type="InterPro" id="IPR029044">
    <property type="entry name" value="Nucleotide-diphossugar_trans"/>
</dbReference>
<sequence length="295" mass="34045">MNDKNSLVSVIVPTYNSARFLPESVGSILAQTYHPYEIIVVDDGSTDNTKEVLRPFMQRIKCIHLEQNKGSPTARNIGIQAARGAYIAFIDGDDLWFPEKLQTDIGHFSQHPDISMVYSKHLNIDEKGVVSDDAVKKRLPSGKIFIQLFSEQNFILTSSVVVRKEVFETTGLFDEQLFNCQDWDMWLRIAFSFQVAGINKPLVKYRHNPGSLSKNRENVLKYQKQVIDKTYTAFKDTTCGISEKLYQKRLASHHAKAGRYYARTGKKRLAHENFRLSLKHDPLNLRTLRYYFQCW</sequence>
<dbReference type="InterPro" id="IPR001173">
    <property type="entry name" value="Glyco_trans_2-like"/>
</dbReference>
<accession>A0A0M2UTX7</accession>
<dbReference type="EC" id="2.4.1.-" evidence="2"/>
<evidence type="ECO:0000259" key="1">
    <source>
        <dbReference type="Pfam" id="PF00535"/>
    </source>
</evidence>
<evidence type="ECO:0000313" key="3">
    <source>
        <dbReference type="Proteomes" id="UP000034954"/>
    </source>
</evidence>
<dbReference type="AlphaFoldDB" id="A0A0M2UTX7"/>
<keyword evidence="2" id="KW-0328">Glycosyltransferase</keyword>
<dbReference type="GO" id="GO:0016757">
    <property type="term" value="F:glycosyltransferase activity"/>
    <property type="evidence" value="ECO:0007669"/>
    <property type="project" value="UniProtKB-KW"/>
</dbReference>
<comment type="caution">
    <text evidence="2">The sequence shown here is derived from an EMBL/GenBank/DDBJ whole genome shotgun (WGS) entry which is preliminary data.</text>
</comment>
<organism evidence="2 3">
    <name type="scientific">Candidatus Brocadia fulgida</name>
    <dbReference type="NCBI Taxonomy" id="380242"/>
    <lineage>
        <taxon>Bacteria</taxon>
        <taxon>Pseudomonadati</taxon>
        <taxon>Planctomycetota</taxon>
        <taxon>Candidatus Brocadiia</taxon>
        <taxon>Candidatus Brocadiales</taxon>
        <taxon>Candidatus Brocadiaceae</taxon>
        <taxon>Candidatus Brocadia</taxon>
    </lineage>
</organism>
<reference evidence="2 3" key="1">
    <citation type="journal article" date="2013" name="BMC Microbiol.">
        <title>Identification of the type II cytochrome c maturation pathway in anammox bacteria by comparative genomics.</title>
        <authorList>
            <person name="Ferousi C."/>
            <person name="Speth D.R."/>
            <person name="Reimann J."/>
            <person name="Op den Camp H.J."/>
            <person name="Allen J.W."/>
            <person name="Keltjens J.T."/>
            <person name="Jetten M.S."/>
        </authorList>
    </citation>
    <scope>NUCLEOTIDE SEQUENCE [LARGE SCALE GENOMIC DNA]</scope>
    <source>
        <strain evidence="2">RU1</strain>
    </source>
</reference>
<dbReference type="PANTHER" id="PTHR43685">
    <property type="entry name" value="GLYCOSYLTRANSFERASE"/>
    <property type="match status" value="1"/>
</dbReference>
<gene>
    <name evidence="2" type="ORF">BROFUL_02241</name>
</gene>
<proteinExistence type="predicted"/>
<dbReference type="SUPFAM" id="SSF53448">
    <property type="entry name" value="Nucleotide-diphospho-sugar transferases"/>
    <property type="match status" value="1"/>
</dbReference>
<keyword evidence="3" id="KW-1185">Reference proteome</keyword>
<keyword evidence="2" id="KW-0808">Transferase</keyword>
<dbReference type="InterPro" id="IPR050834">
    <property type="entry name" value="Glycosyltransf_2"/>
</dbReference>
<dbReference type="Gene3D" id="3.90.550.10">
    <property type="entry name" value="Spore Coat Polysaccharide Biosynthesis Protein SpsA, Chain A"/>
    <property type="match status" value="1"/>
</dbReference>
<dbReference type="PANTHER" id="PTHR43685:SF2">
    <property type="entry name" value="GLYCOSYLTRANSFERASE 2-LIKE DOMAIN-CONTAINING PROTEIN"/>
    <property type="match status" value="1"/>
</dbReference>
<dbReference type="EMBL" id="LAQJ01000222">
    <property type="protein sequence ID" value="KKO19060.1"/>
    <property type="molecule type" value="Genomic_DNA"/>
</dbReference>
<name>A0A0M2UTX7_9BACT</name>
<dbReference type="Pfam" id="PF00535">
    <property type="entry name" value="Glycos_transf_2"/>
    <property type="match status" value="1"/>
</dbReference>
<feature type="domain" description="Glycosyltransferase 2-like" evidence="1">
    <location>
        <begin position="9"/>
        <end position="167"/>
    </location>
</feature>
<evidence type="ECO:0000313" key="2">
    <source>
        <dbReference type="EMBL" id="KKO19060.1"/>
    </source>
</evidence>